<dbReference type="Proteomes" id="UP000507470">
    <property type="component" value="Unassembled WGS sequence"/>
</dbReference>
<dbReference type="GO" id="GO:0045087">
    <property type="term" value="P:innate immune response"/>
    <property type="evidence" value="ECO:0007669"/>
    <property type="project" value="TreeGrafter"/>
</dbReference>
<dbReference type="Gene3D" id="1.25.40.20">
    <property type="entry name" value="Ankyrin repeat-containing domain"/>
    <property type="match status" value="2"/>
</dbReference>
<dbReference type="Pfam" id="PF12796">
    <property type="entry name" value="Ank_2"/>
    <property type="match status" value="1"/>
</dbReference>
<keyword evidence="5" id="KW-1185">Reference proteome</keyword>
<sequence length="195" mass="21766">MNIARDIAIKSQTEIREENRLRLNREMANASKFGRTAQVQKLLQLGADANFVSPSNFGYTALHHAAREGHTESVKILLKYGANTEARDKVEHRTPLHCATARNKTECMDMLITEGGAFIDARDKNNNTALHIAVSVGNVNGVMLLVDRGADKNLKNYKDQTPIVLAAHRGNEDCADILLRGPHFKDARSYQKCRR</sequence>
<dbReference type="SMART" id="SM00248">
    <property type="entry name" value="ANK"/>
    <property type="match status" value="4"/>
</dbReference>
<dbReference type="PROSITE" id="PS50088">
    <property type="entry name" value="ANK_REPEAT"/>
    <property type="match status" value="3"/>
</dbReference>
<dbReference type="PANTHER" id="PTHR23206">
    <property type="entry name" value="MASK PROTEIN"/>
    <property type="match status" value="1"/>
</dbReference>
<proteinExistence type="predicted"/>
<feature type="repeat" description="ANK" evidence="3">
    <location>
        <begin position="57"/>
        <end position="89"/>
    </location>
</feature>
<keyword evidence="2 3" id="KW-0040">ANK repeat</keyword>
<dbReference type="Pfam" id="PF00023">
    <property type="entry name" value="Ank"/>
    <property type="match status" value="2"/>
</dbReference>
<organism evidence="4 5">
    <name type="scientific">Mytilus coruscus</name>
    <name type="common">Sea mussel</name>
    <dbReference type="NCBI Taxonomy" id="42192"/>
    <lineage>
        <taxon>Eukaryota</taxon>
        <taxon>Metazoa</taxon>
        <taxon>Spiralia</taxon>
        <taxon>Lophotrochozoa</taxon>
        <taxon>Mollusca</taxon>
        <taxon>Bivalvia</taxon>
        <taxon>Autobranchia</taxon>
        <taxon>Pteriomorphia</taxon>
        <taxon>Mytilida</taxon>
        <taxon>Mytiloidea</taxon>
        <taxon>Mytilidae</taxon>
        <taxon>Mytilinae</taxon>
        <taxon>Mytilus</taxon>
    </lineage>
</organism>
<feature type="repeat" description="ANK" evidence="3">
    <location>
        <begin position="91"/>
        <end position="124"/>
    </location>
</feature>
<dbReference type="InterPro" id="IPR036770">
    <property type="entry name" value="Ankyrin_rpt-contain_sf"/>
</dbReference>
<gene>
    <name evidence="4" type="ORF">MCOR_12748</name>
</gene>
<dbReference type="GO" id="GO:0005737">
    <property type="term" value="C:cytoplasm"/>
    <property type="evidence" value="ECO:0007669"/>
    <property type="project" value="TreeGrafter"/>
</dbReference>
<name>A0A6J8AYG6_MYTCO</name>
<dbReference type="SUPFAM" id="SSF48403">
    <property type="entry name" value="Ankyrin repeat"/>
    <property type="match status" value="1"/>
</dbReference>
<protein>
    <submittedName>
        <fullName evidence="4">Uncharacterized protein</fullName>
    </submittedName>
</protein>
<evidence type="ECO:0000256" key="2">
    <source>
        <dbReference type="ARBA" id="ARBA00023043"/>
    </source>
</evidence>
<dbReference type="PANTHER" id="PTHR23206:SF7">
    <property type="entry name" value="PROTEIN KINASE DOMAIN-CONTAINING PROTEIN"/>
    <property type="match status" value="1"/>
</dbReference>
<reference evidence="4 5" key="1">
    <citation type="submission" date="2020-06" db="EMBL/GenBank/DDBJ databases">
        <authorList>
            <person name="Li R."/>
            <person name="Bekaert M."/>
        </authorList>
    </citation>
    <scope>NUCLEOTIDE SEQUENCE [LARGE SCALE GENOMIC DNA]</scope>
    <source>
        <strain evidence="5">wild</strain>
    </source>
</reference>
<feature type="repeat" description="ANK" evidence="3">
    <location>
        <begin position="125"/>
        <end position="157"/>
    </location>
</feature>
<dbReference type="OrthoDB" id="6222060at2759"/>
<dbReference type="InterPro" id="IPR051631">
    <property type="entry name" value="Ankyrin-KH/SAM_domain"/>
</dbReference>
<accession>A0A6J8AYG6</accession>
<dbReference type="AlphaFoldDB" id="A0A6J8AYG6"/>
<evidence type="ECO:0000313" key="5">
    <source>
        <dbReference type="Proteomes" id="UP000507470"/>
    </source>
</evidence>
<dbReference type="PROSITE" id="PS50297">
    <property type="entry name" value="ANK_REP_REGION"/>
    <property type="match status" value="2"/>
</dbReference>
<evidence type="ECO:0000256" key="1">
    <source>
        <dbReference type="ARBA" id="ARBA00022737"/>
    </source>
</evidence>
<evidence type="ECO:0000256" key="3">
    <source>
        <dbReference type="PROSITE-ProRule" id="PRU00023"/>
    </source>
</evidence>
<evidence type="ECO:0000313" key="4">
    <source>
        <dbReference type="EMBL" id="CAC5375900.1"/>
    </source>
</evidence>
<dbReference type="PRINTS" id="PR01415">
    <property type="entry name" value="ANKYRIN"/>
</dbReference>
<keyword evidence="1" id="KW-0677">Repeat</keyword>
<dbReference type="InterPro" id="IPR002110">
    <property type="entry name" value="Ankyrin_rpt"/>
</dbReference>
<dbReference type="EMBL" id="CACVKT020002165">
    <property type="protein sequence ID" value="CAC5375900.1"/>
    <property type="molecule type" value="Genomic_DNA"/>
</dbReference>